<dbReference type="OrthoDB" id="5965899at2"/>
<accession>A0A518N1N7</accession>
<evidence type="ECO:0000313" key="1">
    <source>
        <dbReference type="EMBL" id="QDW65812.1"/>
    </source>
</evidence>
<dbReference type="Proteomes" id="UP000316584">
    <property type="component" value="Chromosome"/>
</dbReference>
<dbReference type="AlphaFoldDB" id="A0A518N1N7"/>
<sequence length="426" mass="44959">MRPRRGLALAAGSFAAVLLLAALAAAMLMQPERLARLVLGTVGDGLGLEIGFEGPARYRLRGTPMLEVRDLSVRVPGDGEPVLRATRALVSLPWSTVRDRPAPLVLERIELDAPTIDLPRLQAWLATRPPGPGALPTLSRGASVRDGRVIAPGWELRELELDLPRFAADRPLAAHARGQLALTPPLRIAFDLRLAATRPADGAGASARGRLRVEHAGWALPAFVTASGPLHSGDGSLRIAPLRFGASAEFQGEGRPIPFALGLHGPLRLRDGVWTLAPAGAALRGDGQSSRPADDDGDDLVPAIDAQGRIAAGPALLIELEGAMRRWPQGWPALPPPLDDSVSAVDIALRYAGASDLSGPLVLRMARGEAHAEGGGRIFEILDWLEAAAVDTPLPPLRATARAPRIEFPGAVLEGVEIELEPDDGQ</sequence>
<reference evidence="1 2" key="1">
    <citation type="submission" date="2019-07" db="EMBL/GenBank/DDBJ databases">
        <title>Full genome sequence of Luteimonas sp. Gr-4.</title>
        <authorList>
            <person name="Im W.-T."/>
        </authorList>
    </citation>
    <scope>NUCLEOTIDE SEQUENCE [LARGE SCALE GENOMIC DNA]</scope>
    <source>
        <strain evidence="1 2">Gr-4</strain>
    </source>
</reference>
<name>A0A518N1N7_9GAMM</name>
<dbReference type="RefSeq" id="WP_144889775.1">
    <property type="nucleotide sequence ID" value="NZ_CP042218.1"/>
</dbReference>
<gene>
    <name evidence="1" type="ORF">FPZ22_01950</name>
</gene>
<keyword evidence="2" id="KW-1185">Reference proteome</keyword>
<evidence type="ECO:0008006" key="3">
    <source>
        <dbReference type="Google" id="ProtNLM"/>
    </source>
</evidence>
<dbReference type="EMBL" id="CP042218">
    <property type="protein sequence ID" value="QDW65812.1"/>
    <property type="molecule type" value="Genomic_DNA"/>
</dbReference>
<protein>
    <recommendedName>
        <fullName evidence="3">AsmA family protein</fullName>
    </recommendedName>
</protein>
<proteinExistence type="predicted"/>
<organism evidence="1 2">
    <name type="scientific">Luteimonas granuli</name>
    <dbReference type="NCBI Taxonomy" id="1176533"/>
    <lineage>
        <taxon>Bacteria</taxon>
        <taxon>Pseudomonadati</taxon>
        <taxon>Pseudomonadota</taxon>
        <taxon>Gammaproteobacteria</taxon>
        <taxon>Lysobacterales</taxon>
        <taxon>Lysobacteraceae</taxon>
        <taxon>Luteimonas</taxon>
    </lineage>
</organism>
<evidence type="ECO:0000313" key="2">
    <source>
        <dbReference type="Proteomes" id="UP000316584"/>
    </source>
</evidence>
<dbReference type="KEGG" id="lug:FPZ22_01950"/>